<dbReference type="RefSeq" id="WP_232177933.1">
    <property type="nucleotide sequence ID" value="NZ_JAJPWV010000003.1"/>
</dbReference>
<evidence type="ECO:0000313" key="3">
    <source>
        <dbReference type="Proteomes" id="UP001199919"/>
    </source>
</evidence>
<evidence type="ECO:0000313" key="2">
    <source>
        <dbReference type="EMBL" id="MCD8741432.1"/>
    </source>
</evidence>
<reference evidence="2 3" key="1">
    <citation type="submission" date="2021-12" db="EMBL/GenBank/DDBJ databases">
        <title>Mucilaginibacter roseus genome.</title>
        <authorList>
            <person name="Ferreira J.R."/>
            <person name="Newman J.D."/>
        </authorList>
    </citation>
    <scope>NUCLEOTIDE SEQUENCE [LARGE SCALE GENOMIC DNA]</scope>
    <source>
        <strain evidence="2 3">LMG 28454</strain>
    </source>
</reference>
<dbReference type="EMBL" id="JAJPWV010000003">
    <property type="protein sequence ID" value="MCD8741432.1"/>
    <property type="molecule type" value="Genomic_DNA"/>
</dbReference>
<feature type="compositionally biased region" description="Basic and acidic residues" evidence="1">
    <location>
        <begin position="42"/>
        <end position="53"/>
    </location>
</feature>
<name>A0ABS8U553_9SPHI</name>
<accession>A0ABS8U553</accession>
<dbReference type="Proteomes" id="UP001199919">
    <property type="component" value="Unassembled WGS sequence"/>
</dbReference>
<gene>
    <name evidence="2" type="ORF">LT679_12520</name>
</gene>
<feature type="region of interest" description="Disordered" evidence="1">
    <location>
        <begin position="1"/>
        <end position="64"/>
    </location>
</feature>
<evidence type="ECO:0008006" key="4">
    <source>
        <dbReference type="Google" id="ProtNLM"/>
    </source>
</evidence>
<comment type="caution">
    <text evidence="2">The sequence shown here is derived from an EMBL/GenBank/DDBJ whole genome shotgun (WGS) entry which is preliminary data.</text>
</comment>
<sequence length="64" mass="7237">METNHDDLNYRDGGLNKEEGSAVKFNPDAQKHAIEAIEEDEAARIDEPTKKRDEEDDAMEAYGL</sequence>
<evidence type="ECO:0000256" key="1">
    <source>
        <dbReference type="SAM" id="MobiDB-lite"/>
    </source>
</evidence>
<feature type="compositionally biased region" description="Acidic residues" evidence="1">
    <location>
        <begin position="54"/>
        <end position="64"/>
    </location>
</feature>
<organism evidence="2 3">
    <name type="scientific">Mucilaginibacter roseus</name>
    <dbReference type="NCBI Taxonomy" id="1528868"/>
    <lineage>
        <taxon>Bacteria</taxon>
        <taxon>Pseudomonadati</taxon>
        <taxon>Bacteroidota</taxon>
        <taxon>Sphingobacteriia</taxon>
        <taxon>Sphingobacteriales</taxon>
        <taxon>Sphingobacteriaceae</taxon>
        <taxon>Mucilaginibacter</taxon>
    </lineage>
</organism>
<keyword evidence="3" id="KW-1185">Reference proteome</keyword>
<proteinExistence type="predicted"/>
<feature type="compositionally biased region" description="Basic and acidic residues" evidence="1">
    <location>
        <begin position="1"/>
        <end position="21"/>
    </location>
</feature>
<protein>
    <recommendedName>
        <fullName evidence="4">YfhD family protein</fullName>
    </recommendedName>
</protein>